<organism evidence="3 4">
    <name type="scientific">Pseudobacteriovorax antillogorgiicola</name>
    <dbReference type="NCBI Taxonomy" id="1513793"/>
    <lineage>
        <taxon>Bacteria</taxon>
        <taxon>Pseudomonadati</taxon>
        <taxon>Bdellovibrionota</taxon>
        <taxon>Oligoflexia</taxon>
        <taxon>Oligoflexales</taxon>
        <taxon>Pseudobacteriovoracaceae</taxon>
        <taxon>Pseudobacteriovorax</taxon>
    </lineage>
</organism>
<feature type="signal peptide" evidence="2">
    <location>
        <begin position="1"/>
        <end position="19"/>
    </location>
</feature>
<protein>
    <submittedName>
        <fullName evidence="3">Uncharacterized protein</fullName>
    </submittedName>
</protein>
<evidence type="ECO:0000313" key="4">
    <source>
        <dbReference type="Proteomes" id="UP000192907"/>
    </source>
</evidence>
<dbReference type="AlphaFoldDB" id="A0A1Y6C1P6"/>
<feature type="region of interest" description="Disordered" evidence="1">
    <location>
        <begin position="18"/>
        <end position="76"/>
    </location>
</feature>
<proteinExistence type="predicted"/>
<feature type="compositionally biased region" description="Basic and acidic residues" evidence="1">
    <location>
        <begin position="56"/>
        <end position="76"/>
    </location>
</feature>
<accession>A0A1Y6C1P6</accession>
<gene>
    <name evidence="3" type="ORF">SAMN06296036_112110</name>
</gene>
<dbReference type="EMBL" id="FWZT01000012">
    <property type="protein sequence ID" value="SMF40879.1"/>
    <property type="molecule type" value="Genomic_DNA"/>
</dbReference>
<sequence>MKRKIALVLGLSLSSLSLAQEGQSDDNAMEQESSEEATSTEASTEEASGSLPTMKTECRGFRWEQKTDPNTQETKKEKVEIVRRIWISYANDQGEKCEVHYDKPSENKPDHVLWSANSDPSFCQEKAKKLIDTNQSALECVAMK</sequence>
<evidence type="ECO:0000313" key="3">
    <source>
        <dbReference type="EMBL" id="SMF40879.1"/>
    </source>
</evidence>
<name>A0A1Y6C1P6_9BACT</name>
<dbReference type="RefSeq" id="WP_132320499.1">
    <property type="nucleotide sequence ID" value="NZ_FWZT01000012.1"/>
</dbReference>
<keyword evidence="2" id="KW-0732">Signal</keyword>
<reference evidence="4" key="1">
    <citation type="submission" date="2017-04" db="EMBL/GenBank/DDBJ databases">
        <authorList>
            <person name="Varghese N."/>
            <person name="Submissions S."/>
        </authorList>
    </citation>
    <scope>NUCLEOTIDE SEQUENCE [LARGE SCALE GENOMIC DNA]</scope>
    <source>
        <strain evidence="4">RKEM611</strain>
    </source>
</reference>
<keyword evidence="4" id="KW-1185">Reference proteome</keyword>
<feature type="chain" id="PRO_5012124970" evidence="2">
    <location>
        <begin position="20"/>
        <end position="144"/>
    </location>
</feature>
<dbReference type="Proteomes" id="UP000192907">
    <property type="component" value="Unassembled WGS sequence"/>
</dbReference>
<feature type="compositionally biased region" description="Low complexity" evidence="1">
    <location>
        <begin position="36"/>
        <end position="48"/>
    </location>
</feature>
<evidence type="ECO:0000256" key="1">
    <source>
        <dbReference type="SAM" id="MobiDB-lite"/>
    </source>
</evidence>
<feature type="compositionally biased region" description="Acidic residues" evidence="1">
    <location>
        <begin position="23"/>
        <end position="35"/>
    </location>
</feature>
<evidence type="ECO:0000256" key="2">
    <source>
        <dbReference type="SAM" id="SignalP"/>
    </source>
</evidence>